<dbReference type="PRINTS" id="PR00474">
    <property type="entry name" value="GLU5KINASE"/>
</dbReference>
<comment type="catalytic activity">
    <reaction evidence="8">
        <text>L-glutamate + ATP = L-glutamyl 5-phosphate + ADP</text>
        <dbReference type="Rhea" id="RHEA:14877"/>
        <dbReference type="ChEBI" id="CHEBI:29985"/>
        <dbReference type="ChEBI" id="CHEBI:30616"/>
        <dbReference type="ChEBI" id="CHEBI:58274"/>
        <dbReference type="ChEBI" id="CHEBI:456216"/>
        <dbReference type="EC" id="2.7.2.11"/>
    </reaction>
</comment>
<evidence type="ECO:0000313" key="11">
    <source>
        <dbReference type="Proteomes" id="UP000033999"/>
    </source>
</evidence>
<dbReference type="PANTHER" id="PTHR43654:SF3">
    <property type="entry name" value="GLUTAMATE 5-KINASE"/>
    <property type="match status" value="1"/>
</dbReference>
<accession>A0A0G1MIH0</accession>
<dbReference type="SUPFAM" id="SSF88697">
    <property type="entry name" value="PUA domain-like"/>
    <property type="match status" value="1"/>
</dbReference>
<comment type="subcellular location">
    <subcellularLocation>
        <location evidence="8">Cytoplasm</location>
    </subcellularLocation>
</comment>
<reference evidence="10 11" key="1">
    <citation type="journal article" date="2015" name="Nature">
        <title>rRNA introns, odd ribosomes, and small enigmatic genomes across a large radiation of phyla.</title>
        <authorList>
            <person name="Brown C.T."/>
            <person name="Hug L.A."/>
            <person name="Thomas B.C."/>
            <person name="Sharon I."/>
            <person name="Castelle C.J."/>
            <person name="Singh A."/>
            <person name="Wilkins M.J."/>
            <person name="Williams K.H."/>
            <person name="Banfield J.F."/>
        </authorList>
    </citation>
    <scope>NUCLEOTIDE SEQUENCE [LARGE SCALE GENOMIC DNA]</scope>
</reference>
<dbReference type="Pfam" id="PF01472">
    <property type="entry name" value="PUA"/>
    <property type="match status" value="1"/>
</dbReference>
<evidence type="ECO:0000256" key="2">
    <source>
        <dbReference type="ARBA" id="ARBA00022605"/>
    </source>
</evidence>
<dbReference type="InterPro" id="IPR011529">
    <property type="entry name" value="Glu_5kinase"/>
</dbReference>
<dbReference type="InterPro" id="IPR001048">
    <property type="entry name" value="Asp/Glu/Uridylate_kinase"/>
</dbReference>
<evidence type="ECO:0000256" key="1">
    <source>
        <dbReference type="ARBA" id="ARBA00022490"/>
    </source>
</evidence>
<dbReference type="GO" id="GO:0055129">
    <property type="term" value="P:L-proline biosynthetic process"/>
    <property type="evidence" value="ECO:0007669"/>
    <property type="project" value="UniProtKB-UniRule"/>
</dbReference>
<proteinExistence type="inferred from homology"/>
<feature type="binding site" evidence="8">
    <location>
        <position position="143"/>
    </location>
    <ligand>
        <name>substrate</name>
    </ligand>
</feature>
<evidence type="ECO:0000256" key="5">
    <source>
        <dbReference type="ARBA" id="ARBA00022741"/>
    </source>
</evidence>
<dbReference type="PROSITE" id="PS50890">
    <property type="entry name" value="PUA"/>
    <property type="match status" value="1"/>
</dbReference>
<feature type="domain" description="PUA" evidence="9">
    <location>
        <begin position="273"/>
        <end position="347"/>
    </location>
</feature>
<evidence type="ECO:0000256" key="7">
    <source>
        <dbReference type="ARBA" id="ARBA00022840"/>
    </source>
</evidence>
<dbReference type="Gene3D" id="2.30.130.10">
    <property type="entry name" value="PUA domain"/>
    <property type="match status" value="1"/>
</dbReference>
<dbReference type="HAMAP" id="MF_00456">
    <property type="entry name" value="ProB"/>
    <property type="match status" value="1"/>
</dbReference>
<dbReference type="SUPFAM" id="SSF53633">
    <property type="entry name" value="Carbamate kinase-like"/>
    <property type="match status" value="1"/>
</dbReference>
<dbReference type="InterPro" id="IPR036393">
    <property type="entry name" value="AceGlu_kinase-like_sf"/>
</dbReference>
<keyword evidence="6 8" id="KW-0418">Kinase</keyword>
<evidence type="ECO:0000256" key="3">
    <source>
        <dbReference type="ARBA" id="ARBA00022650"/>
    </source>
</evidence>
<keyword evidence="3 8" id="KW-0641">Proline biosynthesis</keyword>
<dbReference type="InterPro" id="IPR002478">
    <property type="entry name" value="PUA"/>
</dbReference>
<evidence type="ECO:0000256" key="6">
    <source>
        <dbReference type="ARBA" id="ARBA00022777"/>
    </source>
</evidence>
<comment type="caution">
    <text evidence="10">The sequence shown here is derived from an EMBL/GenBank/DDBJ whole genome shotgun (WGS) entry which is preliminary data.</text>
</comment>
<dbReference type="InterPro" id="IPR005715">
    <property type="entry name" value="Glu_5kinase/COase_Synthase"/>
</dbReference>
<keyword evidence="5 8" id="KW-0547">Nucleotide-binding</keyword>
<dbReference type="SMART" id="SM00359">
    <property type="entry name" value="PUA"/>
    <property type="match status" value="1"/>
</dbReference>
<dbReference type="InterPro" id="IPR036974">
    <property type="entry name" value="PUA_sf"/>
</dbReference>
<dbReference type="Gene3D" id="3.40.1160.10">
    <property type="entry name" value="Acetylglutamate kinase-like"/>
    <property type="match status" value="1"/>
</dbReference>
<dbReference type="EMBL" id="LCKX01000003">
    <property type="protein sequence ID" value="KKU08014.1"/>
    <property type="molecule type" value="Genomic_DNA"/>
</dbReference>
<dbReference type="PANTHER" id="PTHR43654">
    <property type="entry name" value="GLUTAMATE 5-KINASE"/>
    <property type="match status" value="1"/>
</dbReference>
<dbReference type="PIRSF" id="PIRSF000729">
    <property type="entry name" value="GK"/>
    <property type="match status" value="1"/>
</dbReference>
<dbReference type="InterPro" id="IPR015947">
    <property type="entry name" value="PUA-like_sf"/>
</dbReference>
<comment type="function">
    <text evidence="8">Catalyzes the transfer of a phosphate group to glutamate to form L-glutamate 5-phosphate.</text>
</comment>
<feature type="binding site" evidence="8">
    <location>
        <position position="130"/>
    </location>
    <ligand>
        <name>substrate</name>
    </ligand>
</feature>
<dbReference type="GO" id="GO:0005829">
    <property type="term" value="C:cytosol"/>
    <property type="evidence" value="ECO:0007669"/>
    <property type="project" value="TreeGrafter"/>
</dbReference>
<comment type="caution">
    <text evidence="8">Lacks conserved residue(s) required for the propagation of feature annotation.</text>
</comment>
<name>A0A0G1MIH0_9BACT</name>
<keyword evidence="4 8" id="KW-0808">Transferase</keyword>
<dbReference type="Proteomes" id="UP000033999">
    <property type="component" value="Unassembled WGS sequence"/>
</dbReference>
<dbReference type="NCBIfam" id="TIGR01027">
    <property type="entry name" value="proB"/>
    <property type="match status" value="1"/>
</dbReference>
<dbReference type="GO" id="GO:0005524">
    <property type="term" value="F:ATP binding"/>
    <property type="evidence" value="ECO:0007669"/>
    <property type="project" value="UniProtKB-KW"/>
</dbReference>
<keyword evidence="7 8" id="KW-0067">ATP-binding</keyword>
<dbReference type="CDD" id="cd21157">
    <property type="entry name" value="PUA_G5K"/>
    <property type="match status" value="1"/>
</dbReference>
<dbReference type="GO" id="GO:0003723">
    <property type="term" value="F:RNA binding"/>
    <property type="evidence" value="ECO:0007669"/>
    <property type="project" value="InterPro"/>
</dbReference>
<evidence type="ECO:0000256" key="4">
    <source>
        <dbReference type="ARBA" id="ARBA00022679"/>
    </source>
</evidence>
<dbReference type="FunFam" id="3.40.1160.10:FF:000006">
    <property type="entry name" value="Glutamate 5-kinase"/>
    <property type="match status" value="1"/>
</dbReference>
<organism evidence="10 11">
    <name type="scientific">Candidatus Magasanikbacteria bacterium GW2011_GWA2_45_39</name>
    <dbReference type="NCBI Taxonomy" id="1619041"/>
    <lineage>
        <taxon>Bacteria</taxon>
        <taxon>Candidatus Magasanikiibacteriota</taxon>
    </lineage>
</organism>
<evidence type="ECO:0000256" key="8">
    <source>
        <dbReference type="HAMAP-Rule" id="MF_00456"/>
    </source>
</evidence>
<dbReference type="AlphaFoldDB" id="A0A0G1MIH0"/>
<dbReference type="UniPathway" id="UPA00098">
    <property type="reaction ID" value="UER00359"/>
</dbReference>
<dbReference type="InterPro" id="IPR001057">
    <property type="entry name" value="Glu/AcGlu_kinase"/>
</dbReference>
<evidence type="ECO:0000313" key="10">
    <source>
        <dbReference type="EMBL" id="KKU08014.1"/>
    </source>
</evidence>
<dbReference type="Pfam" id="PF00696">
    <property type="entry name" value="AA_kinase"/>
    <property type="match status" value="1"/>
</dbReference>
<keyword evidence="1 8" id="KW-0963">Cytoplasm</keyword>
<comment type="pathway">
    <text evidence="8">Amino-acid biosynthesis; L-proline biosynthesis; L-glutamate 5-semialdehyde from L-glutamate: step 1/2.</text>
</comment>
<sequence length="354" mass="38056">MQRVVVKIGTESLTCGGKYIDPLMIDKLAAETAECAQSGTQLLIVTSGAAAMGRTQLKSHAKLKKTTIAAVGQAGLMGLYDHAFSRYSLPIAQILVDHDTLNNKEIFLAFQDTLQEMCAAGIVPIINENDALTTGTTIAFGNNDALSGKIALSARADGLIILSHVAGLYDADPAKNPRARLIRRVTDVNRELIKLCSKETSAQGTGGMIAKLNTARLTTACGIYTVVARMDEPQILPRLIAGEEIGTVFEPRSHAYQLKNRDRWILSAKISSGFVVVDDGAVSALKKGKSLLAVGIKKSFGTFKPKQIIEVLNTARETIAIGIVNMSEQTLVKCLESADTYNQEVIHTDNMIVL</sequence>
<dbReference type="GO" id="GO:0004349">
    <property type="term" value="F:glutamate 5-kinase activity"/>
    <property type="evidence" value="ECO:0007669"/>
    <property type="project" value="UniProtKB-UniRule"/>
</dbReference>
<feature type="binding site" evidence="8">
    <location>
        <position position="47"/>
    </location>
    <ligand>
        <name>substrate</name>
    </ligand>
</feature>
<evidence type="ECO:0000259" key="9">
    <source>
        <dbReference type="SMART" id="SM00359"/>
    </source>
</evidence>
<feature type="binding site" evidence="8">
    <location>
        <position position="7"/>
    </location>
    <ligand>
        <name>ATP</name>
        <dbReference type="ChEBI" id="CHEBI:30616"/>
    </ligand>
</feature>
<gene>
    <name evidence="8" type="primary">proB</name>
    <name evidence="10" type="ORF">UX10_C0003G0024</name>
</gene>
<keyword evidence="2 8" id="KW-0028">Amino-acid biosynthesis</keyword>
<protein>
    <recommendedName>
        <fullName evidence="8">Glutamate 5-kinase</fullName>
        <ecNumber evidence="8">2.7.2.11</ecNumber>
    </recommendedName>
    <alternativeName>
        <fullName evidence="8">Gamma-glutamyl kinase</fullName>
        <shortName evidence="8">GK</shortName>
    </alternativeName>
</protein>
<dbReference type="EC" id="2.7.2.11" evidence="8"/>
<comment type="similarity">
    <text evidence="8">Belongs to the glutamate 5-kinase family.</text>
</comment>